<dbReference type="GeneID" id="110775531"/>
<accession>A0A9R0HRX3</accession>
<organism evidence="2 3">
    <name type="scientific">Spinacia oleracea</name>
    <name type="common">Spinach</name>
    <dbReference type="NCBI Taxonomy" id="3562"/>
    <lineage>
        <taxon>Eukaryota</taxon>
        <taxon>Viridiplantae</taxon>
        <taxon>Streptophyta</taxon>
        <taxon>Embryophyta</taxon>
        <taxon>Tracheophyta</taxon>
        <taxon>Spermatophyta</taxon>
        <taxon>Magnoliopsida</taxon>
        <taxon>eudicotyledons</taxon>
        <taxon>Gunneridae</taxon>
        <taxon>Pentapetalae</taxon>
        <taxon>Caryophyllales</taxon>
        <taxon>Chenopodiaceae</taxon>
        <taxon>Chenopodioideae</taxon>
        <taxon>Anserineae</taxon>
        <taxon>Spinacia</taxon>
    </lineage>
</organism>
<sequence length="609" mass="69333">MPAESEKWGWKHVSVFGGFDRGSGTKRWTCNHCNQRYNGSYSRVRAHLLGYNGLGVKPCPAIDNSVRETFTMFDKDRVANKLMKKKNKGTCSMRNHQTDYVDDVVARFFYVDGLNVNAVNSAYFREMVRTVGAFGPTYELPSMENLSSTLLSKEKLRLDRALTLARESWPNTGCTILCVNRLDGSLGCFCVNFFVASPRGVMFLKEVDIIEGDVPDNLFIDELTNVIAEVNPSNVFQVITRIGGQVSDVFESVILSKFPNIFWSHCTSHSVLLLMEEMADLDWVKEVVSGAREIEKCVSDFQTSSSTCTDIDIKGSTDKVSQKYAPSFLLVRKILDIKSTLCELVVREEWKQWRLGNALEFGFNVEEIIARETFWDRANLMVEVFEPFMRLLATFDVDKSIMGDVYNWQVLSLEALRNKGVKDELLSNQVEMLVENRWDKLFSPLHGVAYMLHPKYYGNGQCNNKSLMRAWNATLERYEGGFEARRVLREELGVYWRAEVCFGEEDAAECRNNMDPVTWWENFGFETPRLQTLAIKILSQIPSAAIMCEESWQLCDSMPCREAVEKLGFGSDQAKDFVFVRNNLKLQALRHRKVGSQSGSGCGNWGICC</sequence>
<dbReference type="AlphaFoldDB" id="A0A9R0HRX3"/>
<dbReference type="PANTHER" id="PTHR32166">
    <property type="entry name" value="OSJNBA0013A04.12 PROTEIN"/>
    <property type="match status" value="1"/>
</dbReference>
<keyword evidence="2" id="KW-1185">Reference proteome</keyword>
<dbReference type="InterPro" id="IPR007021">
    <property type="entry name" value="DUF659"/>
</dbReference>
<name>A0A9R0HRX3_SPIOL</name>
<evidence type="ECO:0000259" key="1">
    <source>
        <dbReference type="Pfam" id="PF04937"/>
    </source>
</evidence>
<reference evidence="2" key="1">
    <citation type="journal article" date="2021" name="Nat. Commun.">
        <title>Genomic analyses provide insights into spinach domestication and the genetic basis of agronomic traits.</title>
        <authorList>
            <person name="Cai X."/>
            <person name="Sun X."/>
            <person name="Xu C."/>
            <person name="Sun H."/>
            <person name="Wang X."/>
            <person name="Ge C."/>
            <person name="Zhang Z."/>
            <person name="Wang Q."/>
            <person name="Fei Z."/>
            <person name="Jiao C."/>
            <person name="Wang Q."/>
        </authorList>
    </citation>
    <scope>NUCLEOTIDE SEQUENCE [LARGE SCALE GENOMIC DNA]</scope>
    <source>
        <strain evidence="2">cv. Varoflay</strain>
    </source>
</reference>
<dbReference type="Pfam" id="PF04937">
    <property type="entry name" value="DUF659"/>
    <property type="match status" value="1"/>
</dbReference>
<dbReference type="Proteomes" id="UP000813463">
    <property type="component" value="Chromosome 3"/>
</dbReference>
<dbReference type="PANTHER" id="PTHR32166:SF85">
    <property type="entry name" value="DIMERIZATION, PUTATIVE-RELATED"/>
    <property type="match status" value="1"/>
</dbReference>
<reference evidence="3" key="2">
    <citation type="submission" date="2025-08" db="UniProtKB">
        <authorList>
            <consortium name="RefSeq"/>
        </authorList>
    </citation>
    <scope>IDENTIFICATION</scope>
    <source>
        <tissue evidence="3">Leaf</tissue>
    </source>
</reference>
<feature type="domain" description="DUF659" evidence="1">
    <location>
        <begin position="141"/>
        <end position="294"/>
    </location>
</feature>
<evidence type="ECO:0000313" key="3">
    <source>
        <dbReference type="RefSeq" id="XP_021835828.1"/>
    </source>
</evidence>
<gene>
    <name evidence="3" type="primary">LOC110775531</name>
</gene>
<proteinExistence type="predicted"/>
<dbReference type="RefSeq" id="XP_021835828.1">
    <property type="nucleotide sequence ID" value="XM_021980136.2"/>
</dbReference>
<evidence type="ECO:0000313" key="2">
    <source>
        <dbReference type="Proteomes" id="UP000813463"/>
    </source>
</evidence>
<dbReference type="KEGG" id="soe:110775531"/>
<dbReference type="SUPFAM" id="SSF53098">
    <property type="entry name" value="Ribonuclease H-like"/>
    <property type="match status" value="1"/>
</dbReference>
<dbReference type="InterPro" id="IPR012337">
    <property type="entry name" value="RNaseH-like_sf"/>
</dbReference>
<dbReference type="OrthoDB" id="4951847at2759"/>
<protein>
    <recommendedName>
        <fullName evidence="1">DUF659 domain-containing protein</fullName>
    </recommendedName>
</protein>